<organism evidence="1 2">
    <name type="scientific">Botryobasidium botryosum (strain FD-172 SS1)</name>
    <dbReference type="NCBI Taxonomy" id="930990"/>
    <lineage>
        <taxon>Eukaryota</taxon>
        <taxon>Fungi</taxon>
        <taxon>Dikarya</taxon>
        <taxon>Basidiomycota</taxon>
        <taxon>Agaricomycotina</taxon>
        <taxon>Agaricomycetes</taxon>
        <taxon>Cantharellales</taxon>
        <taxon>Botryobasidiaceae</taxon>
        <taxon>Botryobasidium</taxon>
    </lineage>
</organism>
<dbReference type="InParanoid" id="A0A067MLB3"/>
<reference evidence="2" key="1">
    <citation type="journal article" date="2014" name="Proc. Natl. Acad. Sci. U.S.A.">
        <title>Extensive sampling of basidiomycete genomes demonstrates inadequacy of the white-rot/brown-rot paradigm for wood decay fungi.</title>
        <authorList>
            <person name="Riley R."/>
            <person name="Salamov A.A."/>
            <person name="Brown D.W."/>
            <person name="Nagy L.G."/>
            <person name="Floudas D."/>
            <person name="Held B.W."/>
            <person name="Levasseur A."/>
            <person name="Lombard V."/>
            <person name="Morin E."/>
            <person name="Otillar R."/>
            <person name="Lindquist E.A."/>
            <person name="Sun H."/>
            <person name="LaButti K.M."/>
            <person name="Schmutz J."/>
            <person name="Jabbour D."/>
            <person name="Luo H."/>
            <person name="Baker S.E."/>
            <person name="Pisabarro A.G."/>
            <person name="Walton J.D."/>
            <person name="Blanchette R.A."/>
            <person name="Henrissat B."/>
            <person name="Martin F."/>
            <person name="Cullen D."/>
            <person name="Hibbett D.S."/>
            <person name="Grigoriev I.V."/>
        </authorList>
    </citation>
    <scope>NUCLEOTIDE SEQUENCE [LARGE SCALE GENOMIC DNA]</scope>
    <source>
        <strain evidence="2">FD-172 SS1</strain>
    </source>
</reference>
<accession>A0A067MLB3</accession>
<dbReference type="InterPro" id="IPR032675">
    <property type="entry name" value="LRR_dom_sf"/>
</dbReference>
<dbReference type="PANTHER" id="PTHR13318">
    <property type="entry name" value="PARTNER OF PAIRED, ISOFORM B-RELATED"/>
    <property type="match status" value="1"/>
</dbReference>
<dbReference type="HOGENOM" id="CLU_024199_1_2_1"/>
<dbReference type="AlphaFoldDB" id="A0A067MLB3"/>
<dbReference type="Proteomes" id="UP000027195">
    <property type="component" value="Unassembled WGS sequence"/>
</dbReference>
<dbReference type="OrthoDB" id="3053652at2759"/>
<dbReference type="SUPFAM" id="SSF52047">
    <property type="entry name" value="RNI-like"/>
    <property type="match status" value="1"/>
</dbReference>
<gene>
    <name evidence="1" type="ORF">BOTBODRAFT_145213</name>
</gene>
<dbReference type="Gene3D" id="3.80.10.10">
    <property type="entry name" value="Ribonuclease Inhibitor"/>
    <property type="match status" value="1"/>
</dbReference>
<evidence type="ECO:0000313" key="2">
    <source>
        <dbReference type="Proteomes" id="UP000027195"/>
    </source>
</evidence>
<dbReference type="GO" id="GO:0019005">
    <property type="term" value="C:SCF ubiquitin ligase complex"/>
    <property type="evidence" value="ECO:0007669"/>
    <property type="project" value="TreeGrafter"/>
</dbReference>
<dbReference type="EMBL" id="KL198032">
    <property type="protein sequence ID" value="KDQ15520.1"/>
    <property type="molecule type" value="Genomic_DNA"/>
</dbReference>
<proteinExistence type="predicted"/>
<dbReference type="Gene3D" id="1.20.1280.50">
    <property type="match status" value="1"/>
</dbReference>
<sequence length="569" mass="63658">MESMDSDVVKQVEAIAEELCDSIQSLAIQARAEHQTQHGSSAARHLHARLYEGHGAIEYLRDLLIEKIAAGMAHRLLAMNIRHNRLASVNRLPDELLSFIFELAASTARACNDLKLRAQLVLPCVSSRWRRVALGTSGLWASIDQAYSRPLVDHFVAHAKQVPLNIAFEPSDFGHSALREFPHLITQLIPHIDRWGSLRVDDISLTDLEMLVPSPAPLLEELHITFYDGLEDEAALPKSLRVFAGHTPRLKKLHLSGLCQRLTSPIYTGLTVLELSDIGFRDDENQLISVLAACPALEALCLSYVDFPSSTRREELDTRAFPTPISFPRLHTLDLYCLEEYLTKLVVASILCSTDLSFSVVSIGTSNNALRSVFSPHIDIAIAFPHLLLVRHLHIEHLNSGKTCIVRNSTESSGSTTFWVSLRGIENRNLFSEKLYYDIGHYLPFQALESLHITGEGNNPSPASIATLLATLPLITLLTFDEFPYLSWRVLIPSHTSYLCPLLHTLRIKKMTLDKDALTELAISRTKLGEFAPEGAVPLRVLHLEGCTIPWDKELVMHALRDLSLEIRW</sequence>
<dbReference type="GO" id="GO:0031146">
    <property type="term" value="P:SCF-dependent proteasomal ubiquitin-dependent protein catabolic process"/>
    <property type="evidence" value="ECO:0007669"/>
    <property type="project" value="TreeGrafter"/>
</dbReference>
<evidence type="ECO:0000313" key="1">
    <source>
        <dbReference type="EMBL" id="KDQ15520.1"/>
    </source>
</evidence>
<protein>
    <submittedName>
        <fullName evidence="1">Uncharacterized protein</fullName>
    </submittedName>
</protein>
<keyword evidence="2" id="KW-1185">Reference proteome</keyword>
<name>A0A067MLB3_BOTB1</name>